<evidence type="ECO:0008006" key="3">
    <source>
        <dbReference type="Google" id="ProtNLM"/>
    </source>
</evidence>
<comment type="caution">
    <text evidence="1">The sequence shown here is derived from an EMBL/GenBank/DDBJ whole genome shotgun (WGS) entry which is preliminary data.</text>
</comment>
<reference evidence="2" key="1">
    <citation type="journal article" date="2019" name="Int. J. Syst. Evol. Microbiol.">
        <title>The Global Catalogue of Microorganisms (GCM) 10K type strain sequencing project: providing services to taxonomists for standard genome sequencing and annotation.</title>
        <authorList>
            <consortium name="The Broad Institute Genomics Platform"/>
            <consortium name="The Broad Institute Genome Sequencing Center for Infectious Disease"/>
            <person name="Wu L."/>
            <person name="Ma J."/>
        </authorList>
    </citation>
    <scope>NUCLEOTIDE SEQUENCE [LARGE SCALE GENOMIC DNA]</scope>
    <source>
        <strain evidence="2">JCM 12774</strain>
    </source>
</reference>
<proteinExistence type="predicted"/>
<gene>
    <name evidence="1" type="ORF">GCM10008933_08930</name>
</gene>
<dbReference type="Proteomes" id="UP001500340">
    <property type="component" value="Unassembled WGS sequence"/>
</dbReference>
<name>A0ABP3HTI8_9BACL</name>
<dbReference type="EMBL" id="BAAACX010000006">
    <property type="protein sequence ID" value="GAA0379974.1"/>
    <property type="molecule type" value="Genomic_DNA"/>
</dbReference>
<accession>A0ABP3HTI8</accession>
<organism evidence="1 2">
    <name type="scientific">Paenibacillus motobuensis</name>
    <dbReference type="NCBI Taxonomy" id="295324"/>
    <lineage>
        <taxon>Bacteria</taxon>
        <taxon>Bacillati</taxon>
        <taxon>Bacillota</taxon>
        <taxon>Bacilli</taxon>
        <taxon>Bacillales</taxon>
        <taxon>Paenibacillaceae</taxon>
        <taxon>Paenibacillus</taxon>
    </lineage>
</organism>
<keyword evidence="2" id="KW-1185">Reference proteome</keyword>
<evidence type="ECO:0000313" key="2">
    <source>
        <dbReference type="Proteomes" id="UP001500340"/>
    </source>
</evidence>
<evidence type="ECO:0000313" key="1">
    <source>
        <dbReference type="EMBL" id="GAA0379974.1"/>
    </source>
</evidence>
<protein>
    <recommendedName>
        <fullName evidence="3">CcmD family protein</fullName>
    </recommendedName>
</protein>
<dbReference type="RefSeq" id="WP_343858000.1">
    <property type="nucleotide sequence ID" value="NZ_BAAACX010000006.1"/>
</dbReference>
<sequence length="47" mass="5583">MLWIIGAFITWLIIYSAVRTAIEKSETARNIQEIRDLLVERRDNNIH</sequence>